<gene>
    <name evidence="1" type="ORF">S03H2_29947</name>
</gene>
<dbReference type="EMBL" id="BARU01018096">
    <property type="protein sequence ID" value="GAH52447.1"/>
    <property type="molecule type" value="Genomic_DNA"/>
</dbReference>
<dbReference type="AlphaFoldDB" id="X1G5F2"/>
<reference evidence="1" key="1">
    <citation type="journal article" date="2014" name="Front. Microbiol.">
        <title>High frequency of phylogenetically diverse reductive dehalogenase-homologous genes in deep subseafloor sedimentary metagenomes.</title>
        <authorList>
            <person name="Kawai M."/>
            <person name="Futagami T."/>
            <person name="Toyoda A."/>
            <person name="Takaki Y."/>
            <person name="Nishi S."/>
            <person name="Hori S."/>
            <person name="Arai W."/>
            <person name="Tsubouchi T."/>
            <person name="Morono Y."/>
            <person name="Uchiyama I."/>
            <person name="Ito T."/>
            <person name="Fujiyama A."/>
            <person name="Inagaki F."/>
            <person name="Takami H."/>
        </authorList>
    </citation>
    <scope>NUCLEOTIDE SEQUENCE</scope>
    <source>
        <strain evidence="1">Expedition CK06-06</strain>
    </source>
</reference>
<feature type="non-terminal residue" evidence="1">
    <location>
        <position position="1"/>
    </location>
</feature>
<organism evidence="1">
    <name type="scientific">marine sediment metagenome</name>
    <dbReference type="NCBI Taxonomy" id="412755"/>
    <lineage>
        <taxon>unclassified sequences</taxon>
        <taxon>metagenomes</taxon>
        <taxon>ecological metagenomes</taxon>
    </lineage>
</organism>
<proteinExistence type="predicted"/>
<name>X1G5F2_9ZZZZ</name>
<protein>
    <submittedName>
        <fullName evidence="1">Uncharacterized protein</fullName>
    </submittedName>
</protein>
<accession>X1G5F2</accession>
<evidence type="ECO:0000313" key="1">
    <source>
        <dbReference type="EMBL" id="GAH52447.1"/>
    </source>
</evidence>
<sequence length="43" mass="4391">AGGIGTVKAGKVVKPECITLNGTIHQIARPVHKGISAPKVSTR</sequence>
<comment type="caution">
    <text evidence="1">The sequence shown here is derived from an EMBL/GenBank/DDBJ whole genome shotgun (WGS) entry which is preliminary data.</text>
</comment>